<dbReference type="AlphaFoldDB" id="A0A167DG04"/>
<gene>
    <name evidence="1" type="ORF">PNBC_09620</name>
</gene>
<dbReference type="KEGG" id="pcx:LPB68_04340"/>
<accession>A0A167DG04</accession>
<keyword evidence="2" id="KW-1185">Reference proteome</keyword>
<organism evidence="1 2">
    <name type="scientific">Paenibacillus crassostreae</name>
    <dbReference type="NCBI Taxonomy" id="1763538"/>
    <lineage>
        <taxon>Bacteria</taxon>
        <taxon>Bacillati</taxon>
        <taxon>Bacillota</taxon>
        <taxon>Bacilli</taxon>
        <taxon>Bacillales</taxon>
        <taxon>Paenibacillaceae</taxon>
        <taxon>Paenibacillus</taxon>
    </lineage>
</organism>
<comment type="caution">
    <text evidence="1">The sequence shown here is derived from an EMBL/GenBank/DDBJ whole genome shotgun (WGS) entry which is preliminary data.</text>
</comment>
<dbReference type="OrthoDB" id="2644100at2"/>
<dbReference type="InterPro" id="IPR058600">
    <property type="entry name" value="YhjD-like"/>
</dbReference>
<dbReference type="RefSeq" id="WP_068657540.1">
    <property type="nucleotide sequence ID" value="NZ_CP017770.1"/>
</dbReference>
<evidence type="ECO:0000313" key="1">
    <source>
        <dbReference type="EMBL" id="OAB74325.1"/>
    </source>
</evidence>
<sequence length="160" mass="18814">MSKKLEGNGLWESSRMMLPQHKEQSLFISVQKDISPPSKEPPTRRELELMREYVLLPVALHIVEKKILEVERSPQMLKLLYSTAAKVLAKHIREDVNKSKKALHEQTIRVYEDSKNDSELTYRYTCRGYENQFIMTRDFMRAEISVRIGKYVRGLALEMK</sequence>
<proteinExistence type="predicted"/>
<dbReference type="EMBL" id="LSFN01000014">
    <property type="protein sequence ID" value="OAB74325.1"/>
    <property type="molecule type" value="Genomic_DNA"/>
</dbReference>
<evidence type="ECO:0000313" key="2">
    <source>
        <dbReference type="Proteomes" id="UP000077134"/>
    </source>
</evidence>
<dbReference type="STRING" id="1763538.LPB68_04340"/>
<dbReference type="Pfam" id="PF26325">
    <property type="entry name" value="YhjD"/>
    <property type="match status" value="1"/>
</dbReference>
<name>A0A167DG04_9BACL</name>
<dbReference type="Proteomes" id="UP000077134">
    <property type="component" value="Unassembled WGS sequence"/>
</dbReference>
<protein>
    <submittedName>
        <fullName evidence="1">Uncharacterized protein</fullName>
    </submittedName>
</protein>
<reference evidence="1 2" key="1">
    <citation type="submission" date="2016-02" db="EMBL/GenBank/DDBJ databases">
        <title>Paenibacillus sp. LPB0068, isolated from Crassostrea gigas.</title>
        <authorList>
            <person name="Shin S.-K."/>
            <person name="Yi H."/>
        </authorList>
    </citation>
    <scope>NUCLEOTIDE SEQUENCE [LARGE SCALE GENOMIC DNA]</scope>
    <source>
        <strain evidence="1 2">LPB0068</strain>
    </source>
</reference>